<sequence>MLATTIPRAVRIFDSCRFNVSSAPGKIGNVTQEQSQAAQSTPVRSVRHSADQRWPVPSCPPAYARLPRQRLRRGFPLYAVLAGLFVVVALIYSFWLAVLLLLRGLPGQPLWWLHLLVFWALAAYFAFPRLHQLFSLMYVPDYFFGRTKTADGILGDPVNIGWEGSEADIHAAMRAAGWIEAEPITFRTSWRIIVAAVLRRSYPSAPVSDLYLFSRKQEFAYQQEVDGNAAQRHHVRFWRCPPDWTLPGGERITWLAAGTFDRSVGLSIFTGQFTHKIDPNIDAERDFIINTVRYADPESHVSVIEQYFNAYSSRNGGGDEIQTDGDLPILDVTGAAVRLGACMEESGLDTEEYSGRCDSGSGTTARLGRGHSGYSCAGRPGGGHRRSGYLRSDSAGKPGWRNSSAMAEKATELARTAAEHRVPPGALLFSAVAITVLLGTALVTDMLPASAVDVVLYLVMLLLLLGVANHSRVAWVLFLACEAGIALLYLLLATTGETAAMYPAGISVLVVLAITAPHVRLWVTEGRAEPVVDLPTPIL</sequence>
<evidence type="ECO:0000313" key="4">
    <source>
        <dbReference type="EMBL" id="EPD26188.1"/>
    </source>
</evidence>
<evidence type="ECO:0000256" key="1">
    <source>
        <dbReference type="SAM" id="MobiDB-lite"/>
    </source>
</evidence>
<feature type="region of interest" description="Disordered" evidence="1">
    <location>
        <begin position="369"/>
        <end position="402"/>
    </location>
</feature>
<dbReference type="HOGENOM" id="CLU_039044_0_0_11"/>
<accession>S2VFJ8</accession>
<dbReference type="Pfam" id="PF14067">
    <property type="entry name" value="LssY_C"/>
    <property type="match status" value="1"/>
</dbReference>
<feature type="domain" description="LssY-like C-terminal" evidence="3">
    <location>
        <begin position="138"/>
        <end position="327"/>
    </location>
</feature>
<feature type="transmembrane region" description="Helical" evidence="2">
    <location>
        <begin position="474"/>
        <end position="493"/>
    </location>
</feature>
<evidence type="ECO:0000313" key="5">
    <source>
        <dbReference type="Proteomes" id="UP000014393"/>
    </source>
</evidence>
<name>S2VFJ8_9ACTO</name>
<keyword evidence="2" id="KW-0472">Membrane</keyword>
<keyword evidence="5" id="KW-1185">Reference proteome</keyword>
<keyword evidence="2" id="KW-0812">Transmembrane</keyword>
<reference evidence="4 5" key="1">
    <citation type="submission" date="2013-05" db="EMBL/GenBank/DDBJ databases">
        <title>The Genome Sequence of Actinobaculum schaalii FB123-CNA2.</title>
        <authorList>
            <consortium name="The Broad Institute Genomics Platform"/>
            <person name="Earl A."/>
            <person name="Ward D."/>
            <person name="Feldgarden M."/>
            <person name="Gevers D."/>
            <person name="Saerens B."/>
            <person name="Vaneechoutte M."/>
            <person name="Walker B."/>
            <person name="Young S."/>
            <person name="Zeng Q."/>
            <person name="Gargeya S."/>
            <person name="Fitzgerald M."/>
            <person name="Haas B."/>
            <person name="Abouelleil A."/>
            <person name="Allen A.W."/>
            <person name="Alvarado L."/>
            <person name="Arachchi H.M."/>
            <person name="Berlin A.M."/>
            <person name="Chapman S.B."/>
            <person name="Gainer-Dewar J."/>
            <person name="Goldberg J."/>
            <person name="Griggs A."/>
            <person name="Gujja S."/>
            <person name="Hansen M."/>
            <person name="Howarth C."/>
            <person name="Imamovic A."/>
            <person name="Ireland A."/>
            <person name="Larimer J."/>
            <person name="McCowan C."/>
            <person name="Murphy C."/>
            <person name="Pearson M."/>
            <person name="Poon T.W."/>
            <person name="Priest M."/>
            <person name="Roberts A."/>
            <person name="Saif S."/>
            <person name="Shea T."/>
            <person name="Sisk P."/>
            <person name="Sykes S."/>
            <person name="Wortman J."/>
            <person name="Nusbaum C."/>
            <person name="Birren B."/>
        </authorList>
    </citation>
    <scope>NUCLEOTIDE SEQUENCE [LARGE SCALE GENOMIC DNA]</scope>
    <source>
        <strain evidence="4 5">FB123-CNA-2</strain>
    </source>
</reference>
<feature type="transmembrane region" description="Helical" evidence="2">
    <location>
        <begin position="75"/>
        <end position="98"/>
    </location>
</feature>
<dbReference type="InterPro" id="IPR025902">
    <property type="entry name" value="LssY-like-C_dom"/>
</dbReference>
<evidence type="ECO:0000256" key="2">
    <source>
        <dbReference type="SAM" id="Phobius"/>
    </source>
</evidence>
<dbReference type="OrthoDB" id="3725455at2"/>
<dbReference type="Proteomes" id="UP000014393">
    <property type="component" value="Unassembled WGS sequence"/>
</dbReference>
<evidence type="ECO:0000259" key="3">
    <source>
        <dbReference type="Pfam" id="PF14067"/>
    </source>
</evidence>
<keyword evidence="2" id="KW-1133">Transmembrane helix</keyword>
<feature type="transmembrane region" description="Helical" evidence="2">
    <location>
        <begin position="499"/>
        <end position="519"/>
    </location>
</feature>
<gene>
    <name evidence="4" type="ORF">HMPREF9237_01463</name>
</gene>
<dbReference type="EMBL" id="AGWM01000012">
    <property type="protein sequence ID" value="EPD26188.1"/>
    <property type="molecule type" value="Genomic_DNA"/>
</dbReference>
<organism evidence="4 5">
    <name type="scientific">Actinotignum schaalii FB123-CNA-2</name>
    <dbReference type="NCBI Taxonomy" id="883067"/>
    <lineage>
        <taxon>Bacteria</taxon>
        <taxon>Bacillati</taxon>
        <taxon>Actinomycetota</taxon>
        <taxon>Actinomycetes</taxon>
        <taxon>Actinomycetales</taxon>
        <taxon>Actinomycetaceae</taxon>
        <taxon>Actinotignum</taxon>
    </lineage>
</organism>
<dbReference type="eggNOG" id="COG0671">
    <property type="taxonomic scope" value="Bacteria"/>
</dbReference>
<dbReference type="AlphaFoldDB" id="S2VFJ8"/>
<comment type="caution">
    <text evidence="4">The sequence shown here is derived from an EMBL/GenBank/DDBJ whole genome shotgun (WGS) entry which is preliminary data.</text>
</comment>
<proteinExistence type="predicted"/>
<feature type="transmembrane region" description="Helical" evidence="2">
    <location>
        <begin position="110"/>
        <end position="127"/>
    </location>
</feature>
<feature type="transmembrane region" description="Helical" evidence="2">
    <location>
        <begin position="425"/>
        <end position="443"/>
    </location>
</feature>
<protein>
    <recommendedName>
        <fullName evidence="3">LssY-like C-terminal domain-containing protein</fullName>
    </recommendedName>
</protein>
<feature type="transmembrane region" description="Helical" evidence="2">
    <location>
        <begin position="449"/>
        <end position="467"/>
    </location>
</feature>
<dbReference type="PATRIC" id="fig|883067.3.peg.1433"/>